<keyword evidence="4" id="KW-0378">Hydrolase</keyword>
<organism evidence="7 8">
    <name type="scientific">Membranihabitans marinus</name>
    <dbReference type="NCBI Taxonomy" id="1227546"/>
    <lineage>
        <taxon>Bacteria</taxon>
        <taxon>Pseudomonadati</taxon>
        <taxon>Bacteroidota</taxon>
        <taxon>Saprospiria</taxon>
        <taxon>Saprospirales</taxon>
        <taxon>Saprospiraceae</taxon>
        <taxon>Membranihabitans</taxon>
    </lineage>
</organism>
<dbReference type="GO" id="GO:0046872">
    <property type="term" value="F:metal ion binding"/>
    <property type="evidence" value="ECO:0007669"/>
    <property type="project" value="UniProtKB-KW"/>
</dbReference>
<dbReference type="InterPro" id="IPR002716">
    <property type="entry name" value="PIN_dom"/>
</dbReference>
<keyword evidence="3" id="KW-0479">Metal-binding</keyword>
<evidence type="ECO:0000256" key="3">
    <source>
        <dbReference type="ARBA" id="ARBA00022723"/>
    </source>
</evidence>
<proteinExistence type="predicted"/>
<dbReference type="SUPFAM" id="SSF88723">
    <property type="entry name" value="PIN domain-like"/>
    <property type="match status" value="1"/>
</dbReference>
<evidence type="ECO:0000259" key="6">
    <source>
        <dbReference type="Pfam" id="PF01850"/>
    </source>
</evidence>
<protein>
    <submittedName>
        <fullName evidence="7">PIN domain-containing protein</fullName>
    </submittedName>
</protein>
<evidence type="ECO:0000256" key="5">
    <source>
        <dbReference type="ARBA" id="ARBA00022842"/>
    </source>
</evidence>
<dbReference type="InterPro" id="IPR029060">
    <property type="entry name" value="PIN-like_dom_sf"/>
</dbReference>
<feature type="domain" description="PIN" evidence="6">
    <location>
        <begin position="4"/>
        <end position="122"/>
    </location>
</feature>
<dbReference type="GO" id="GO:0016787">
    <property type="term" value="F:hydrolase activity"/>
    <property type="evidence" value="ECO:0007669"/>
    <property type="project" value="UniProtKB-KW"/>
</dbReference>
<sequence>MVLSDTSIWIPYFNGEDSLDMKLKYQMIIEDKLCICPTILQEILQGTSTDIKYLKIRNTTDGLNRLECDAYKAAIGAAEIYRRLREKGVTIRKSNDCLIAWYALHFDIPLWYRDRDFDQISKYFPLRIFKDQNLAS</sequence>
<dbReference type="Gene3D" id="3.40.50.1010">
    <property type="entry name" value="5'-nuclease"/>
    <property type="match status" value="1"/>
</dbReference>
<dbReference type="PANTHER" id="PTHR42740">
    <property type="entry name" value="RIBONUCLEASE VAPC3"/>
    <property type="match status" value="1"/>
</dbReference>
<dbReference type="InterPro" id="IPR051749">
    <property type="entry name" value="PINc/VapC_TA_RNase"/>
</dbReference>
<gene>
    <name evidence="7" type="ORF">KUV50_08085</name>
</gene>
<evidence type="ECO:0000256" key="2">
    <source>
        <dbReference type="ARBA" id="ARBA00022722"/>
    </source>
</evidence>
<evidence type="ECO:0000256" key="4">
    <source>
        <dbReference type="ARBA" id="ARBA00022801"/>
    </source>
</evidence>
<keyword evidence="1" id="KW-1277">Toxin-antitoxin system</keyword>
<dbReference type="GO" id="GO:0004540">
    <property type="term" value="F:RNA nuclease activity"/>
    <property type="evidence" value="ECO:0007669"/>
    <property type="project" value="TreeGrafter"/>
</dbReference>
<accession>A0A953HMZ8</accession>
<dbReference type="Pfam" id="PF01850">
    <property type="entry name" value="PIN"/>
    <property type="match status" value="1"/>
</dbReference>
<dbReference type="PANTHER" id="PTHR42740:SF1">
    <property type="entry name" value="RIBONUCLEASE VAPC3"/>
    <property type="match status" value="1"/>
</dbReference>
<reference evidence="7" key="1">
    <citation type="submission" date="2021-06" db="EMBL/GenBank/DDBJ databases">
        <title>44 bacteria genomes isolated from Dapeng, Shenzhen.</title>
        <authorList>
            <person name="Zheng W."/>
            <person name="Yu S."/>
            <person name="Huang Y."/>
        </authorList>
    </citation>
    <scope>NUCLEOTIDE SEQUENCE</scope>
    <source>
        <strain evidence="7">DP5N28-2</strain>
    </source>
</reference>
<dbReference type="AlphaFoldDB" id="A0A953HMZ8"/>
<keyword evidence="5" id="KW-0460">Magnesium</keyword>
<keyword evidence="2" id="KW-0540">Nuclease</keyword>
<name>A0A953HMZ8_9BACT</name>
<evidence type="ECO:0000313" key="7">
    <source>
        <dbReference type="EMBL" id="MBY5958084.1"/>
    </source>
</evidence>
<evidence type="ECO:0000313" key="8">
    <source>
        <dbReference type="Proteomes" id="UP000753961"/>
    </source>
</evidence>
<dbReference type="Proteomes" id="UP000753961">
    <property type="component" value="Unassembled WGS sequence"/>
</dbReference>
<comment type="caution">
    <text evidence="7">The sequence shown here is derived from an EMBL/GenBank/DDBJ whole genome shotgun (WGS) entry which is preliminary data.</text>
</comment>
<evidence type="ECO:0000256" key="1">
    <source>
        <dbReference type="ARBA" id="ARBA00022649"/>
    </source>
</evidence>
<keyword evidence="8" id="KW-1185">Reference proteome</keyword>
<dbReference type="EMBL" id="JAHVHU010000007">
    <property type="protein sequence ID" value="MBY5958084.1"/>
    <property type="molecule type" value="Genomic_DNA"/>
</dbReference>
<dbReference type="RefSeq" id="WP_222579617.1">
    <property type="nucleotide sequence ID" value="NZ_JAHVHU010000007.1"/>
</dbReference>